<organism evidence="2 3">
    <name type="scientific">Streptomyces capitiformicae</name>
    <dbReference type="NCBI Taxonomy" id="2014920"/>
    <lineage>
        <taxon>Bacteria</taxon>
        <taxon>Bacillati</taxon>
        <taxon>Actinomycetota</taxon>
        <taxon>Actinomycetes</taxon>
        <taxon>Kitasatosporales</taxon>
        <taxon>Streptomycetaceae</taxon>
        <taxon>Streptomyces</taxon>
    </lineage>
</organism>
<dbReference type="SMART" id="SM00382">
    <property type="entry name" value="AAA"/>
    <property type="match status" value="1"/>
</dbReference>
<dbReference type="InterPro" id="IPR027417">
    <property type="entry name" value="P-loop_NTPase"/>
</dbReference>
<reference evidence="2" key="1">
    <citation type="journal article" date="2014" name="Int. J. Syst. Evol. Microbiol.">
        <title>Complete genome sequence of Corynebacterium casei LMG S-19264T (=DSM 44701T), isolated from a smear-ripened cheese.</title>
        <authorList>
            <consortium name="US DOE Joint Genome Institute (JGI-PGF)"/>
            <person name="Walter F."/>
            <person name="Albersmeier A."/>
            <person name="Kalinowski J."/>
            <person name="Ruckert C."/>
        </authorList>
    </citation>
    <scope>NUCLEOTIDE SEQUENCE</scope>
    <source>
        <strain evidence="2">CGMCC 4.7403</strain>
    </source>
</reference>
<keyword evidence="2" id="KW-0067">ATP-binding</keyword>
<evidence type="ECO:0000259" key="1">
    <source>
        <dbReference type="SMART" id="SM00382"/>
    </source>
</evidence>
<keyword evidence="2" id="KW-0547">Nucleotide-binding</keyword>
<comment type="caution">
    <text evidence="2">The sequence shown here is derived from an EMBL/GenBank/DDBJ whole genome shotgun (WGS) entry which is preliminary data.</text>
</comment>
<name>A0A919DAN7_9ACTN</name>
<dbReference type="AlphaFoldDB" id="A0A919DAN7"/>
<feature type="domain" description="AAA+ ATPase" evidence="1">
    <location>
        <begin position="260"/>
        <end position="386"/>
    </location>
</feature>
<evidence type="ECO:0000313" key="3">
    <source>
        <dbReference type="Proteomes" id="UP000603227"/>
    </source>
</evidence>
<keyword evidence="3" id="KW-1185">Reference proteome</keyword>
<dbReference type="Proteomes" id="UP000603227">
    <property type="component" value="Unassembled WGS sequence"/>
</dbReference>
<accession>A0A919DAN7</accession>
<dbReference type="EMBL" id="BNAT01000015">
    <property type="protein sequence ID" value="GHE29601.1"/>
    <property type="molecule type" value="Genomic_DNA"/>
</dbReference>
<gene>
    <name evidence="2" type="ORF">GCM10017771_45520</name>
</gene>
<dbReference type="InterPro" id="IPR003593">
    <property type="entry name" value="AAA+_ATPase"/>
</dbReference>
<dbReference type="InterPro" id="IPR018647">
    <property type="entry name" value="SLFN_3-like_DNA/RNA_helicase"/>
</dbReference>
<dbReference type="SUPFAM" id="SSF52540">
    <property type="entry name" value="P-loop containing nucleoside triphosphate hydrolases"/>
    <property type="match status" value="1"/>
</dbReference>
<evidence type="ECO:0000313" key="2">
    <source>
        <dbReference type="EMBL" id="GHE29601.1"/>
    </source>
</evidence>
<sequence>MTLLRMAVHDLVKECDAVTLGENLSRRFRVVHGYEAGESEQRSWRNSLPALADVLVDVGLGNVEMLIEYPVPLSSYRVDVLLCGIHPVTGEPSYVAIELKQWTKARPVPDAEDLVLVDGMGNVARLHPVAQVRRYCDHIADFTKSLHGCEHRISGAAYLHNATDQGVDQLFAFAPDAHGQLFTGSSREKFQKFLAERLAPAAGVQAADALRPERVAPSKKLMDVAAEGIADRSQFNLLNEQRVAYALVMRAVKKARDADFKEVVVVTGGPGSGKSVIALELLGELYRNDLSALHATGSKAFTTTLQQATAPNDPRVKKLFRYFYEFSRVEKNGFDVLLCDEAHRIRDPYIPPKYRGRHRRQVEELLDAARVPVFLLDEHQVVRPGEMGAVGAIDKAARAMNLPVRHVHLGGQFRCGGSRAYEEWVLRLLSLSPGGPLPWQGDDHFSVQLADTPQEFEAVLRSHHEAGGQARMTAGFCWPWSRPVRDSDNVVGLVDDVSLPEWGWARPWNVQSDRSVGGYPSKNLWATDPAGFSQVGCIYTAQGFEYDWNGVILGPDLVWRDGAWVADRQATKDTVVAGASEQEFAYLIRNTYKVLLTRGMRGTVLFSTDRATREMLRTLVKGP</sequence>
<protein>
    <submittedName>
        <fullName evidence="2">ATP-binding protein</fullName>
    </submittedName>
</protein>
<dbReference type="GO" id="GO:0005524">
    <property type="term" value="F:ATP binding"/>
    <property type="evidence" value="ECO:0007669"/>
    <property type="project" value="UniProtKB-KW"/>
</dbReference>
<dbReference type="Pfam" id="PF09848">
    <property type="entry name" value="SLFN-g3_helicase"/>
    <property type="match status" value="1"/>
</dbReference>
<reference evidence="2" key="2">
    <citation type="submission" date="2020-09" db="EMBL/GenBank/DDBJ databases">
        <authorList>
            <person name="Sun Q."/>
            <person name="Zhou Y."/>
        </authorList>
    </citation>
    <scope>NUCLEOTIDE SEQUENCE</scope>
    <source>
        <strain evidence="2">CGMCC 4.7403</strain>
    </source>
</reference>
<dbReference type="Gene3D" id="3.40.50.300">
    <property type="entry name" value="P-loop containing nucleotide triphosphate hydrolases"/>
    <property type="match status" value="1"/>
</dbReference>
<proteinExistence type="predicted"/>